<dbReference type="SUPFAM" id="SSF57302">
    <property type="entry name" value="Snake toxin-like"/>
    <property type="match status" value="1"/>
</dbReference>
<dbReference type="AlphaFoldDB" id="A0A898IKZ4"/>
<dbReference type="PRINTS" id="PR00282">
    <property type="entry name" value="CYTOTOXIN"/>
</dbReference>
<organism evidence="5">
    <name type="scientific">Calliophis bivirgatus</name>
    <name type="common">Blue Malaysian coral snake</name>
    <name type="synonym">Maticora bivirgata</name>
    <dbReference type="NCBI Taxonomy" id="8633"/>
    <lineage>
        <taxon>Eukaryota</taxon>
        <taxon>Metazoa</taxon>
        <taxon>Chordata</taxon>
        <taxon>Craniata</taxon>
        <taxon>Vertebrata</taxon>
        <taxon>Euteleostomi</taxon>
        <taxon>Lepidosauria</taxon>
        <taxon>Squamata</taxon>
        <taxon>Bifurcata</taxon>
        <taxon>Unidentata</taxon>
        <taxon>Episquamata</taxon>
        <taxon>Toxicofera</taxon>
        <taxon>Serpentes</taxon>
        <taxon>Colubroidea</taxon>
        <taxon>Elapidae</taxon>
        <taxon>Elapinae</taxon>
        <taxon>Calliophis</taxon>
    </lineage>
</organism>
<feature type="signal peptide" evidence="4">
    <location>
        <begin position="1"/>
        <end position="21"/>
    </location>
</feature>
<dbReference type="InterPro" id="IPR045860">
    <property type="entry name" value="Snake_toxin-like_sf"/>
</dbReference>
<reference evidence="5" key="1">
    <citation type="journal article" name="Toxins">
        <title>Electric Blue: Molecular Evolution of Three-Finger Toxins in the Long-Glanded Coral Snake Species Calliophis bivirgatus.</title>
        <authorList>
            <person name="Dashevsky D."/>
            <person name="Rokyta D."/>
            <person name="Frank N."/>
            <person name="Nouwens A."/>
            <person name="Fry B.G."/>
        </authorList>
    </citation>
    <scope>NUCLEOTIDE SEQUENCE</scope>
    <source>
        <tissue evidence="5">Venom gland</tissue>
    </source>
</reference>
<dbReference type="InterPro" id="IPR003572">
    <property type="entry name" value="Cytotoxin_Cobra"/>
</dbReference>
<dbReference type="Gene3D" id="2.10.60.10">
    <property type="entry name" value="CD59"/>
    <property type="match status" value="1"/>
</dbReference>
<sequence length="81" mass="9170">MKTLLLTLLVMTIVCLDLGYTLQCYNTPLPFFFQTCPKWKNNCFKRTLYLGPLKLFNVKGCIGFCPKISGFVCCSTNKCNG</sequence>
<dbReference type="InterPro" id="IPR003571">
    <property type="entry name" value="Snake_3FTx"/>
</dbReference>
<dbReference type="GO" id="GO:0090729">
    <property type="term" value="F:toxin activity"/>
    <property type="evidence" value="ECO:0007669"/>
    <property type="project" value="InterPro"/>
</dbReference>
<evidence type="ECO:0000256" key="2">
    <source>
        <dbReference type="ARBA" id="ARBA00022525"/>
    </source>
</evidence>
<evidence type="ECO:0000256" key="3">
    <source>
        <dbReference type="ARBA" id="ARBA00023157"/>
    </source>
</evidence>
<comment type="subcellular location">
    <subcellularLocation>
        <location evidence="1">Secreted</location>
    </subcellularLocation>
</comment>
<dbReference type="Pfam" id="PF21947">
    <property type="entry name" value="Toxin_cobra-type"/>
    <property type="match status" value="1"/>
</dbReference>
<name>A0A898IKZ4_CALBG</name>
<evidence type="ECO:0000313" key="5">
    <source>
        <dbReference type="EMBL" id="QSI83971.1"/>
    </source>
</evidence>
<keyword evidence="3" id="KW-1015">Disulfide bond</keyword>
<dbReference type="CDD" id="cd00206">
    <property type="entry name" value="TFP_snake_toxin"/>
    <property type="match status" value="1"/>
</dbReference>
<keyword evidence="4" id="KW-0732">Signal</keyword>
<dbReference type="EMBL" id="MW575067">
    <property type="protein sequence ID" value="QSI83971.1"/>
    <property type="molecule type" value="mRNA"/>
</dbReference>
<protein>
    <submittedName>
        <fullName evidence="5">Three-finger toxin</fullName>
    </submittedName>
</protein>
<keyword evidence="2" id="KW-0964">Secreted</keyword>
<evidence type="ECO:0000256" key="1">
    <source>
        <dbReference type="ARBA" id="ARBA00004613"/>
    </source>
</evidence>
<dbReference type="InterPro" id="IPR054131">
    <property type="entry name" value="Toxin_cobra-type"/>
</dbReference>
<dbReference type="GO" id="GO:0005576">
    <property type="term" value="C:extracellular region"/>
    <property type="evidence" value="ECO:0007669"/>
    <property type="project" value="UniProtKB-SubCell"/>
</dbReference>
<evidence type="ECO:0000256" key="4">
    <source>
        <dbReference type="SAM" id="SignalP"/>
    </source>
</evidence>
<feature type="chain" id="PRO_5032638714" evidence="4">
    <location>
        <begin position="22"/>
        <end position="81"/>
    </location>
</feature>
<proteinExistence type="evidence at transcript level"/>
<accession>A0A898IKZ4</accession>